<name>A0A1S8S5W9_CLOBE</name>
<dbReference type="InterPro" id="IPR050659">
    <property type="entry name" value="Peptidase_M24B"/>
</dbReference>
<evidence type="ECO:0000313" key="4">
    <source>
        <dbReference type="Proteomes" id="UP000190973"/>
    </source>
</evidence>
<dbReference type="EC" id="3.4.11.-" evidence="3"/>
<dbReference type="Gene3D" id="3.40.350.10">
    <property type="entry name" value="Creatinase/prolidase N-terminal domain"/>
    <property type="match status" value="1"/>
</dbReference>
<evidence type="ECO:0000259" key="1">
    <source>
        <dbReference type="Pfam" id="PF00557"/>
    </source>
</evidence>
<dbReference type="RefSeq" id="WP_077839192.1">
    <property type="nucleotide sequence ID" value="NZ_JABTAE010000001.1"/>
</dbReference>
<evidence type="ECO:0000313" key="3">
    <source>
        <dbReference type="EMBL" id="OOM60870.1"/>
    </source>
</evidence>
<sequence length="362" mass="40741">MAKRIEKIHEFMHHNNIDALLIKSKTMKKWLSTMTGSGCNVLITQNKGFLILDGRYLTEAKEKEHDFEIILHSSHEMGCNYLSVVQDILKKEHCHNLGVEASQMLVKEYRDVKKIGVQIILLDEEIADLRIIKQQAEIDIMQEAVDITDHIYKKVLANIHLGMTEYEISALVQYYSIKQGAQQMSFDTIVATGERTAFPHGRPTGRRVKAHEPIMIDFGIQYKNYQSDMTRMCFIGEPEPKIKEIYDIVLKAQLAGLNAINAGVIASDVDKAARDVIEKNGYGQYFNHGLGHGLGIGDGCELPVLNSSSKTILKEHMMMSCEPGIYVPNIGGVRIEDDVVIINGRGVPLNKTTKDYIILEVK</sequence>
<comment type="caution">
    <text evidence="3">The sequence shown here is derived from an EMBL/GenBank/DDBJ whole genome shotgun (WGS) entry which is preliminary data.</text>
</comment>
<keyword evidence="3" id="KW-0031">Aminopeptidase</keyword>
<dbReference type="Pfam" id="PF01321">
    <property type="entry name" value="Creatinase_N"/>
    <property type="match status" value="1"/>
</dbReference>
<protein>
    <submittedName>
        <fullName evidence="3">Aminopeptidase YpdF</fullName>
        <ecNumber evidence="3">3.4.11.-</ecNumber>
    </submittedName>
</protein>
<dbReference type="PANTHER" id="PTHR46112">
    <property type="entry name" value="AMINOPEPTIDASE"/>
    <property type="match status" value="1"/>
</dbReference>
<organism evidence="3 4">
    <name type="scientific">Clostridium beijerinckii</name>
    <name type="common">Clostridium MP</name>
    <dbReference type="NCBI Taxonomy" id="1520"/>
    <lineage>
        <taxon>Bacteria</taxon>
        <taxon>Bacillati</taxon>
        <taxon>Bacillota</taxon>
        <taxon>Clostridia</taxon>
        <taxon>Eubacteriales</taxon>
        <taxon>Clostridiaceae</taxon>
        <taxon>Clostridium</taxon>
    </lineage>
</organism>
<gene>
    <name evidence="3" type="primary">ypdF</name>
    <name evidence="3" type="ORF">CLBCK_26770</name>
</gene>
<proteinExistence type="predicted"/>
<dbReference type="Proteomes" id="UP000190973">
    <property type="component" value="Unassembled WGS sequence"/>
</dbReference>
<accession>A0A1S8S5W9</accession>
<dbReference type="InterPro" id="IPR036005">
    <property type="entry name" value="Creatinase/aminopeptidase-like"/>
</dbReference>
<reference evidence="3 4" key="1">
    <citation type="submission" date="2016-05" db="EMBL/GenBank/DDBJ databases">
        <title>Microbial solvent formation.</title>
        <authorList>
            <person name="Poehlein A."/>
            <person name="Montoya Solano J.D."/>
            <person name="Flitsch S."/>
            <person name="Krabben P."/>
            <person name="Duerre P."/>
            <person name="Daniel R."/>
        </authorList>
    </citation>
    <scope>NUCLEOTIDE SEQUENCE [LARGE SCALE GENOMIC DNA]</scope>
    <source>
        <strain evidence="3 4">DSM 53</strain>
    </source>
</reference>
<dbReference type="GO" id="GO:0004177">
    <property type="term" value="F:aminopeptidase activity"/>
    <property type="evidence" value="ECO:0007669"/>
    <property type="project" value="UniProtKB-KW"/>
</dbReference>
<dbReference type="PANTHER" id="PTHR46112:SF3">
    <property type="entry name" value="AMINOPEPTIDASE YPDF"/>
    <property type="match status" value="1"/>
</dbReference>
<keyword evidence="3" id="KW-0645">Protease</keyword>
<dbReference type="InterPro" id="IPR029149">
    <property type="entry name" value="Creatin/AminoP/Spt16_N"/>
</dbReference>
<dbReference type="EMBL" id="LZZI01000045">
    <property type="protein sequence ID" value="OOM60870.1"/>
    <property type="molecule type" value="Genomic_DNA"/>
</dbReference>
<dbReference type="Gene3D" id="3.90.230.10">
    <property type="entry name" value="Creatinase/methionine aminopeptidase superfamily"/>
    <property type="match status" value="1"/>
</dbReference>
<dbReference type="SUPFAM" id="SSF53092">
    <property type="entry name" value="Creatinase/prolidase N-terminal domain"/>
    <property type="match status" value="1"/>
</dbReference>
<dbReference type="Pfam" id="PF00557">
    <property type="entry name" value="Peptidase_M24"/>
    <property type="match status" value="1"/>
</dbReference>
<dbReference type="AlphaFoldDB" id="A0A1S8S5W9"/>
<feature type="domain" description="Peptidase M24" evidence="1">
    <location>
        <begin position="140"/>
        <end position="341"/>
    </location>
</feature>
<dbReference type="InterPro" id="IPR000587">
    <property type="entry name" value="Creatinase_N"/>
</dbReference>
<feature type="domain" description="Creatinase N-terminal" evidence="2">
    <location>
        <begin position="4"/>
        <end position="132"/>
    </location>
</feature>
<dbReference type="InterPro" id="IPR000994">
    <property type="entry name" value="Pept_M24"/>
</dbReference>
<keyword evidence="3" id="KW-0378">Hydrolase</keyword>
<dbReference type="SUPFAM" id="SSF55920">
    <property type="entry name" value="Creatinase/aminopeptidase"/>
    <property type="match status" value="1"/>
</dbReference>
<evidence type="ECO:0000259" key="2">
    <source>
        <dbReference type="Pfam" id="PF01321"/>
    </source>
</evidence>